<sequence>MKNKIILMLFFLITIKNFAQIISGKITYKVTKEYNTESESYKFFKSQNPDCFYDELADEISYEMQFSNKQYLFYAVIDNLSNIRCADKILTVLGTMNPDDFNLFNEDTFYRYMHHLGSHLIISKKPYEWIITEETKTIQNFTCYKAYFIETIDLGDEVKTNTHIVWFTPDLPFSYGPGNYYGLPGVILEANNMGGKYTYGASKIELNIENPKLENNIKKLKEISKEITLEEYMKM</sequence>
<protein>
    <submittedName>
        <fullName evidence="2">GLPGLI family protein</fullName>
    </submittedName>
</protein>
<comment type="caution">
    <text evidence="2">The sequence shown here is derived from an EMBL/GenBank/DDBJ whole genome shotgun (WGS) entry which is preliminary data.</text>
</comment>
<keyword evidence="1" id="KW-0175">Coiled coil</keyword>
<reference evidence="2 3" key="1">
    <citation type="submission" date="2018-11" db="EMBL/GenBank/DDBJ databases">
        <title>Flavobacterium sp. nov., YIM 102701-2 draft genome.</title>
        <authorList>
            <person name="Li G."/>
            <person name="Jiang Y."/>
        </authorList>
    </citation>
    <scope>NUCLEOTIDE SEQUENCE [LARGE SCALE GENOMIC DNA]</scope>
    <source>
        <strain evidence="2 3">YIM 102701-2</strain>
    </source>
</reference>
<evidence type="ECO:0000313" key="3">
    <source>
        <dbReference type="Proteomes" id="UP000275719"/>
    </source>
</evidence>
<keyword evidence="3" id="KW-1185">Reference proteome</keyword>
<dbReference type="OrthoDB" id="1429333at2"/>
<proteinExistence type="predicted"/>
<accession>A0A3P3W5Z4</accession>
<name>A0A3P3W5Z4_9FLAO</name>
<evidence type="ECO:0000313" key="2">
    <source>
        <dbReference type="EMBL" id="RRJ90561.1"/>
    </source>
</evidence>
<dbReference type="NCBIfam" id="TIGR01200">
    <property type="entry name" value="GLPGLI"/>
    <property type="match status" value="1"/>
</dbReference>
<dbReference type="Pfam" id="PF09697">
    <property type="entry name" value="Porph_ging"/>
    <property type="match status" value="1"/>
</dbReference>
<organism evidence="2 3">
    <name type="scientific">Paenimyroides tangerinum</name>
    <dbReference type="NCBI Taxonomy" id="2488728"/>
    <lineage>
        <taxon>Bacteria</taxon>
        <taxon>Pseudomonadati</taxon>
        <taxon>Bacteroidota</taxon>
        <taxon>Flavobacteriia</taxon>
        <taxon>Flavobacteriales</taxon>
        <taxon>Flavobacteriaceae</taxon>
        <taxon>Paenimyroides</taxon>
    </lineage>
</organism>
<dbReference type="RefSeq" id="WP_125018970.1">
    <property type="nucleotide sequence ID" value="NZ_RQVQ01000016.1"/>
</dbReference>
<dbReference type="InterPro" id="IPR005901">
    <property type="entry name" value="GLPGLI"/>
</dbReference>
<dbReference type="Proteomes" id="UP000275719">
    <property type="component" value="Unassembled WGS sequence"/>
</dbReference>
<gene>
    <name evidence="2" type="ORF">EG240_08520</name>
</gene>
<feature type="coiled-coil region" evidence="1">
    <location>
        <begin position="203"/>
        <end position="230"/>
    </location>
</feature>
<dbReference type="EMBL" id="RQVQ01000016">
    <property type="protein sequence ID" value="RRJ90561.1"/>
    <property type="molecule type" value="Genomic_DNA"/>
</dbReference>
<evidence type="ECO:0000256" key="1">
    <source>
        <dbReference type="SAM" id="Coils"/>
    </source>
</evidence>
<dbReference type="AlphaFoldDB" id="A0A3P3W5Z4"/>